<sequence length="276" mass="30466">MMVYITTFSLAKAYIAAFFLILPFAHGEFWSARELNLCNQLYSVGFGWGRTQYKTQSAMCNNEKVMLINCRYTRPTNDFRTELHECPDEESCVPHHYLLHGASSDAGCLVLPKSSGVKGDGDLDNHACSSGIRLGDHDLYVLSSVTPDSMLYKDGIRTCIIGKSGSNSPADRIYQKSPCPQTSTILKLAAHTTYQACIYTAVGLAKKSVGFHWNIRSPGKMVLPRGLEQQGKPFSEMFTILNNNTANDAVRIVIGDQESGDQEIGDQAHHTTTESQ</sequence>
<organism evidence="2 4">
    <name type="scientific">Venturia inaequalis</name>
    <name type="common">Apple scab fungus</name>
    <dbReference type="NCBI Taxonomy" id="5025"/>
    <lineage>
        <taxon>Eukaryota</taxon>
        <taxon>Fungi</taxon>
        <taxon>Dikarya</taxon>
        <taxon>Ascomycota</taxon>
        <taxon>Pezizomycotina</taxon>
        <taxon>Dothideomycetes</taxon>
        <taxon>Pleosporomycetidae</taxon>
        <taxon>Venturiales</taxon>
        <taxon>Venturiaceae</taxon>
        <taxon>Venturia</taxon>
    </lineage>
</organism>
<dbReference type="Proteomes" id="UP000447873">
    <property type="component" value="Unassembled WGS sequence"/>
</dbReference>
<dbReference type="AlphaFoldDB" id="A0A8H3UHR1"/>
<keyword evidence="4" id="KW-1185">Reference proteome</keyword>
<dbReference type="OrthoDB" id="3955395at2759"/>
<evidence type="ECO:0000313" key="2">
    <source>
        <dbReference type="EMBL" id="KAE9969870.1"/>
    </source>
</evidence>
<dbReference type="EMBL" id="WNWR01000748">
    <property type="protein sequence ID" value="KAE9969870.1"/>
    <property type="molecule type" value="Genomic_DNA"/>
</dbReference>
<dbReference type="Proteomes" id="UP000490939">
    <property type="component" value="Unassembled WGS sequence"/>
</dbReference>
<name>A0A8H3UHR1_VENIN</name>
<dbReference type="EMBL" id="WNWS01000860">
    <property type="protein sequence ID" value="KAE9963350.1"/>
    <property type="molecule type" value="Genomic_DNA"/>
</dbReference>
<proteinExistence type="predicted"/>
<evidence type="ECO:0000313" key="3">
    <source>
        <dbReference type="Proteomes" id="UP000447873"/>
    </source>
</evidence>
<comment type="caution">
    <text evidence="2">The sequence shown here is derived from an EMBL/GenBank/DDBJ whole genome shotgun (WGS) entry which is preliminary data.</text>
</comment>
<evidence type="ECO:0000313" key="4">
    <source>
        <dbReference type="Proteomes" id="UP000490939"/>
    </source>
</evidence>
<evidence type="ECO:0000313" key="1">
    <source>
        <dbReference type="EMBL" id="KAE9963350.1"/>
    </source>
</evidence>
<gene>
    <name evidence="2" type="ORF">EG327_010439</name>
    <name evidence="1" type="ORF">EG328_011493</name>
</gene>
<reference evidence="2 4" key="1">
    <citation type="submission" date="2019-07" db="EMBL/GenBank/DDBJ databases">
        <title>Venturia inaequalis Genome Resource.</title>
        <authorList>
            <person name="Lichtner F.J."/>
        </authorList>
    </citation>
    <scope>NUCLEOTIDE SEQUENCE [LARGE SCALE GENOMIC DNA]</scope>
    <source>
        <strain evidence="1 3">120213</strain>
        <strain evidence="2 4">DMI_063113</strain>
    </source>
</reference>
<accession>A0A8H3UHR1</accession>
<protein>
    <submittedName>
        <fullName evidence="2">Uncharacterized protein</fullName>
    </submittedName>
</protein>